<protein>
    <submittedName>
        <fullName evidence="1">Cupin</fullName>
    </submittedName>
</protein>
<gene>
    <name evidence="1" type="ORF">CQA53_04650</name>
</gene>
<dbReference type="AlphaFoldDB" id="A0A3D8INH9"/>
<evidence type="ECO:0000313" key="1">
    <source>
        <dbReference type="EMBL" id="RDU66131.1"/>
    </source>
</evidence>
<dbReference type="OrthoDB" id="997205at2"/>
<dbReference type="EMBL" id="NXLQ01000007">
    <property type="protein sequence ID" value="RDU66131.1"/>
    <property type="molecule type" value="Genomic_DNA"/>
</dbReference>
<evidence type="ECO:0000313" key="2">
    <source>
        <dbReference type="Proteomes" id="UP000256379"/>
    </source>
</evidence>
<dbReference type="Proteomes" id="UP000256379">
    <property type="component" value="Unassembled WGS sequence"/>
</dbReference>
<comment type="caution">
    <text evidence="1">The sequence shown here is derived from an EMBL/GenBank/DDBJ whole genome shotgun (WGS) entry which is preliminary data.</text>
</comment>
<dbReference type="SUPFAM" id="SSF51182">
    <property type="entry name" value="RmlC-like cupins"/>
    <property type="match status" value="1"/>
</dbReference>
<dbReference type="CDD" id="cd02230">
    <property type="entry name" value="cupin_HP0902-like"/>
    <property type="match status" value="1"/>
</dbReference>
<organism evidence="1 2">
    <name type="scientific">Helicobacter didelphidarum</name>
    <dbReference type="NCBI Taxonomy" id="2040648"/>
    <lineage>
        <taxon>Bacteria</taxon>
        <taxon>Pseudomonadati</taxon>
        <taxon>Campylobacterota</taxon>
        <taxon>Epsilonproteobacteria</taxon>
        <taxon>Campylobacterales</taxon>
        <taxon>Helicobacteraceae</taxon>
        <taxon>Helicobacter</taxon>
    </lineage>
</organism>
<accession>A0A3D8INH9</accession>
<sequence>MVSWNIENFIYNEIKLNVLAQNSASKEIQIIMPKNSEMKEHKAPFAISVQVLRGWIEFSIDDKIMKLQELDMISLEANIPHSLKALKDSIVRLSLAKNDSVARVNAVLKN</sequence>
<dbReference type="Gene3D" id="2.60.120.10">
    <property type="entry name" value="Jelly Rolls"/>
    <property type="match status" value="1"/>
</dbReference>
<keyword evidence="2" id="KW-1185">Reference proteome</keyword>
<reference evidence="1 2" key="1">
    <citation type="submission" date="2018-04" db="EMBL/GenBank/DDBJ databases">
        <title>Novel Campyloabacter and Helicobacter Species and Strains.</title>
        <authorList>
            <person name="Mannion A.J."/>
            <person name="Shen Z."/>
            <person name="Fox J.G."/>
        </authorList>
    </citation>
    <scope>NUCLEOTIDE SEQUENCE [LARGE SCALE GENOMIC DNA]</scope>
    <source>
        <strain evidence="1 2">MIT 17-337</strain>
    </source>
</reference>
<proteinExistence type="predicted"/>
<name>A0A3D8INH9_9HELI</name>
<dbReference type="InterPro" id="IPR011051">
    <property type="entry name" value="RmlC_Cupin_sf"/>
</dbReference>
<dbReference type="InterPro" id="IPR014710">
    <property type="entry name" value="RmlC-like_jellyroll"/>
</dbReference>